<gene>
    <name evidence="2" type="ORF">AB7P39_08955</name>
</gene>
<evidence type="ECO:0000313" key="2">
    <source>
        <dbReference type="EMBL" id="MFB8892970.1"/>
    </source>
</evidence>
<keyword evidence="3" id="KW-1185">Reference proteome</keyword>
<protein>
    <submittedName>
        <fullName evidence="2">Uncharacterized protein</fullName>
    </submittedName>
</protein>
<feature type="compositionally biased region" description="Basic and acidic residues" evidence="1">
    <location>
        <begin position="74"/>
        <end position="83"/>
    </location>
</feature>
<comment type="caution">
    <text evidence="2">The sequence shown here is derived from an EMBL/GenBank/DDBJ whole genome shotgun (WGS) entry which is preliminary data.</text>
</comment>
<reference evidence="2 3" key="1">
    <citation type="submission" date="2024-08" db="EMBL/GenBank/DDBJ databases">
        <title>Heavy metals resistant antinobacteria isolated from wastewater.</title>
        <authorList>
            <person name="Roman Ponce B."/>
            <person name="Blanco Mercado M.A."/>
            <person name="Avila Aldana I.N."/>
            <person name="Morales Arrieta S."/>
        </authorList>
    </citation>
    <scope>NUCLEOTIDE SEQUENCE [LARGE SCALE GENOMIC DNA]</scope>
    <source>
        <strain evidence="3">sma-1</strain>
    </source>
</reference>
<evidence type="ECO:0000313" key="3">
    <source>
        <dbReference type="Proteomes" id="UP001589643"/>
    </source>
</evidence>
<sequence>MGLFTQRPEEPSEWAGLPSEPVRRKSNAELLPDEPPAADPAGDLLGGGGIASISIPLAVPTATEAENADADGEPESRSEPPTV</sequence>
<accession>A0ABV5ESM7</accession>
<proteinExistence type="predicted"/>
<organism evidence="2 3">
    <name type="scientific">Microbacterium plantarum</name>
    <dbReference type="NCBI Taxonomy" id="1816425"/>
    <lineage>
        <taxon>Bacteria</taxon>
        <taxon>Bacillati</taxon>
        <taxon>Actinomycetota</taxon>
        <taxon>Actinomycetes</taxon>
        <taxon>Micrococcales</taxon>
        <taxon>Microbacteriaceae</taxon>
        <taxon>Microbacterium</taxon>
    </lineage>
</organism>
<name>A0ABV5ESM7_9MICO</name>
<dbReference type="RefSeq" id="WP_112614420.1">
    <property type="nucleotide sequence ID" value="NZ_JBHLHV010000001.1"/>
</dbReference>
<dbReference type="Proteomes" id="UP001589643">
    <property type="component" value="Unassembled WGS sequence"/>
</dbReference>
<feature type="region of interest" description="Disordered" evidence="1">
    <location>
        <begin position="1"/>
        <end position="83"/>
    </location>
</feature>
<evidence type="ECO:0000256" key="1">
    <source>
        <dbReference type="SAM" id="MobiDB-lite"/>
    </source>
</evidence>
<dbReference type="EMBL" id="JBHLHV010000001">
    <property type="protein sequence ID" value="MFB8892970.1"/>
    <property type="molecule type" value="Genomic_DNA"/>
</dbReference>